<protein>
    <submittedName>
        <fullName evidence="1">Uncharacterized protein</fullName>
    </submittedName>
</protein>
<evidence type="ECO:0000313" key="1">
    <source>
        <dbReference type="EMBL" id="JAD32594.1"/>
    </source>
</evidence>
<reference evidence="1" key="2">
    <citation type="journal article" date="2015" name="Data Brief">
        <title>Shoot transcriptome of the giant reed, Arundo donax.</title>
        <authorList>
            <person name="Barrero R.A."/>
            <person name="Guerrero F.D."/>
            <person name="Moolhuijzen P."/>
            <person name="Goolsby J.A."/>
            <person name="Tidwell J."/>
            <person name="Bellgard S.E."/>
            <person name="Bellgard M.I."/>
        </authorList>
    </citation>
    <scope>NUCLEOTIDE SEQUENCE</scope>
    <source>
        <tissue evidence="1">Shoot tissue taken approximately 20 cm above the soil surface</tissue>
    </source>
</reference>
<organism evidence="1">
    <name type="scientific">Arundo donax</name>
    <name type="common">Giant reed</name>
    <name type="synonym">Donax arundinaceus</name>
    <dbReference type="NCBI Taxonomy" id="35708"/>
    <lineage>
        <taxon>Eukaryota</taxon>
        <taxon>Viridiplantae</taxon>
        <taxon>Streptophyta</taxon>
        <taxon>Embryophyta</taxon>
        <taxon>Tracheophyta</taxon>
        <taxon>Spermatophyta</taxon>
        <taxon>Magnoliopsida</taxon>
        <taxon>Liliopsida</taxon>
        <taxon>Poales</taxon>
        <taxon>Poaceae</taxon>
        <taxon>PACMAD clade</taxon>
        <taxon>Arundinoideae</taxon>
        <taxon>Arundineae</taxon>
        <taxon>Arundo</taxon>
    </lineage>
</organism>
<sequence length="26" mass="3197">MFQADQSSIMYVYLIDMWQMKQVNLL</sequence>
<reference evidence="1" key="1">
    <citation type="submission" date="2014-09" db="EMBL/GenBank/DDBJ databases">
        <authorList>
            <person name="Magalhaes I.L.F."/>
            <person name="Oliveira U."/>
            <person name="Santos F.R."/>
            <person name="Vidigal T.H.D.A."/>
            <person name="Brescovit A.D."/>
            <person name="Santos A.J."/>
        </authorList>
    </citation>
    <scope>NUCLEOTIDE SEQUENCE</scope>
    <source>
        <tissue evidence="1">Shoot tissue taken approximately 20 cm above the soil surface</tissue>
    </source>
</reference>
<name>A0A0A8YZR1_ARUDO</name>
<accession>A0A0A8YZR1</accession>
<proteinExistence type="predicted"/>
<dbReference type="AlphaFoldDB" id="A0A0A8YZR1"/>
<dbReference type="EMBL" id="GBRH01265301">
    <property type="protein sequence ID" value="JAD32594.1"/>
    <property type="molecule type" value="Transcribed_RNA"/>
</dbReference>